<dbReference type="GO" id="GO:0016554">
    <property type="term" value="P:cytidine to uridine editing"/>
    <property type="evidence" value="ECO:0007669"/>
    <property type="project" value="TreeGrafter"/>
</dbReference>
<name>A0A7L2Z9I9_9PASE</name>
<organism evidence="7 8">
    <name type="scientific">Prunella fulvescens</name>
    <name type="common">Brown accentor</name>
    <dbReference type="NCBI Taxonomy" id="670355"/>
    <lineage>
        <taxon>Eukaryota</taxon>
        <taxon>Metazoa</taxon>
        <taxon>Chordata</taxon>
        <taxon>Craniata</taxon>
        <taxon>Vertebrata</taxon>
        <taxon>Euteleostomi</taxon>
        <taxon>Archelosauria</taxon>
        <taxon>Archosauria</taxon>
        <taxon>Dinosauria</taxon>
        <taxon>Saurischia</taxon>
        <taxon>Theropoda</taxon>
        <taxon>Coelurosauria</taxon>
        <taxon>Aves</taxon>
        <taxon>Neognathae</taxon>
        <taxon>Neoaves</taxon>
        <taxon>Telluraves</taxon>
        <taxon>Australaves</taxon>
        <taxon>Passeriformes</taxon>
        <taxon>Passeroidea</taxon>
        <taxon>Prunellidae</taxon>
        <taxon>Prunella</taxon>
    </lineage>
</organism>
<dbReference type="GO" id="GO:0003723">
    <property type="term" value="F:RNA binding"/>
    <property type="evidence" value="ECO:0007669"/>
    <property type="project" value="TreeGrafter"/>
</dbReference>
<dbReference type="PANTHER" id="PTHR13857:SF26">
    <property type="entry name" value="C-U-EDITING ENZYME APOBEC-1"/>
    <property type="match status" value="1"/>
</dbReference>
<dbReference type="PROSITE" id="PS00903">
    <property type="entry name" value="CYT_DCMP_DEAMINASES_1"/>
    <property type="match status" value="1"/>
</dbReference>
<keyword evidence="5" id="KW-0862">Zinc</keyword>
<accession>A0A7L2Z9I9</accession>
<dbReference type="InterPro" id="IPR002125">
    <property type="entry name" value="CMP_dCMP_dom"/>
</dbReference>
<proteinExistence type="inferred from homology"/>
<dbReference type="EMBL" id="VZTP01000463">
    <property type="protein sequence ID" value="NXT03923.1"/>
    <property type="molecule type" value="Genomic_DNA"/>
</dbReference>
<dbReference type="Proteomes" id="UP000553798">
    <property type="component" value="Unassembled WGS sequence"/>
</dbReference>
<reference evidence="7 8" key="1">
    <citation type="submission" date="2019-09" db="EMBL/GenBank/DDBJ databases">
        <title>Bird 10,000 Genomes (B10K) Project - Family phase.</title>
        <authorList>
            <person name="Zhang G."/>
        </authorList>
    </citation>
    <scope>NUCLEOTIDE SEQUENCE [LARGE SCALE GENOMIC DNA]</scope>
    <source>
        <strain evidence="7">B10K-DU-012-46</strain>
    </source>
</reference>
<dbReference type="InterPro" id="IPR016193">
    <property type="entry name" value="Cytidine_deaminase-like"/>
</dbReference>
<comment type="caution">
    <text evidence="7">The sequence shown here is derived from an EMBL/GenBank/DDBJ whole genome shotgun (WGS) entry which is preliminary data.</text>
</comment>
<evidence type="ECO:0000313" key="7">
    <source>
        <dbReference type="EMBL" id="NXT03923.1"/>
    </source>
</evidence>
<comment type="cofactor">
    <cofactor evidence="1">
        <name>Zn(2+)</name>
        <dbReference type="ChEBI" id="CHEBI:29105"/>
    </cofactor>
</comment>
<evidence type="ECO:0000256" key="4">
    <source>
        <dbReference type="ARBA" id="ARBA00022801"/>
    </source>
</evidence>
<feature type="domain" description="CMP/dCMP-type deaminase" evidence="6">
    <location>
        <begin position="22"/>
        <end position="127"/>
    </location>
</feature>
<dbReference type="PANTHER" id="PTHR13857">
    <property type="entry name" value="MRNA EDITING ENZYME"/>
    <property type="match status" value="1"/>
</dbReference>
<evidence type="ECO:0000256" key="5">
    <source>
        <dbReference type="ARBA" id="ARBA00022833"/>
    </source>
</evidence>
<evidence type="ECO:0000256" key="3">
    <source>
        <dbReference type="ARBA" id="ARBA00022723"/>
    </source>
</evidence>
<evidence type="ECO:0000256" key="1">
    <source>
        <dbReference type="ARBA" id="ARBA00001947"/>
    </source>
</evidence>
<dbReference type="GO" id="GO:0005737">
    <property type="term" value="C:cytoplasm"/>
    <property type="evidence" value="ECO:0007669"/>
    <property type="project" value="TreeGrafter"/>
</dbReference>
<protein>
    <submittedName>
        <fullName evidence="7">ABEC1 enzyme</fullName>
    </submittedName>
</protein>
<evidence type="ECO:0000259" key="6">
    <source>
        <dbReference type="PROSITE" id="PS51747"/>
    </source>
</evidence>
<comment type="similarity">
    <text evidence="2">Belongs to the cytidine and deoxycytidylate deaminase family.</text>
</comment>
<dbReference type="GO" id="GO:0005634">
    <property type="term" value="C:nucleus"/>
    <property type="evidence" value="ECO:0007669"/>
    <property type="project" value="TreeGrafter"/>
</dbReference>
<evidence type="ECO:0000313" key="8">
    <source>
        <dbReference type="Proteomes" id="UP000553798"/>
    </source>
</evidence>
<gene>
    <name evidence="7" type="primary">Apobec1_1</name>
    <name evidence="7" type="ORF">PRUFUL_R14439</name>
</gene>
<keyword evidence="8" id="KW-1185">Reference proteome</keyword>
<feature type="non-terminal residue" evidence="7">
    <location>
        <position position="184"/>
    </location>
</feature>
<dbReference type="Pfam" id="PF18750">
    <property type="entry name" value="SNAD4"/>
    <property type="match status" value="1"/>
</dbReference>
<dbReference type="PROSITE" id="PS51747">
    <property type="entry name" value="CYT_DCMP_DEAMINASES_2"/>
    <property type="match status" value="1"/>
</dbReference>
<keyword evidence="3" id="KW-0479">Metal-binding</keyword>
<dbReference type="InterPro" id="IPR016192">
    <property type="entry name" value="APOBEC/CMP_deaminase_Zn-bd"/>
</dbReference>
<dbReference type="SUPFAM" id="SSF53927">
    <property type="entry name" value="Cytidine deaminase-like"/>
    <property type="match status" value="1"/>
</dbReference>
<sequence length="184" mass="21977">LNFLFCFSMYISKRALRKHFDPRRSPHETYLLCELQWRGSAKLWQHWVRNDDFNNCHAEQYFLEEIFEPRSYNICDMTWYLSWSPCGQCCDVIQDFLEEQPNVNITVCVARLYYTDCPGNRMGLRELDSLQGVNYLASVSPDYDYCWETFIQPGVNYDFSPRKFRSAIESNRLRLEDILQVSTL</sequence>
<dbReference type="GO" id="GO:0008270">
    <property type="term" value="F:zinc ion binding"/>
    <property type="evidence" value="ECO:0007669"/>
    <property type="project" value="InterPro"/>
</dbReference>
<feature type="non-terminal residue" evidence="7">
    <location>
        <position position="1"/>
    </location>
</feature>
<keyword evidence="4" id="KW-0378">Hydrolase</keyword>
<dbReference type="GO" id="GO:0004126">
    <property type="term" value="F:cytidine deaminase activity"/>
    <property type="evidence" value="ECO:0007669"/>
    <property type="project" value="TreeGrafter"/>
</dbReference>
<dbReference type="InterPro" id="IPR050610">
    <property type="entry name" value="APOBEC_Cyt_Deaminase"/>
</dbReference>
<evidence type="ECO:0000256" key="2">
    <source>
        <dbReference type="ARBA" id="ARBA00006576"/>
    </source>
</evidence>
<dbReference type="Gene3D" id="3.40.140.10">
    <property type="entry name" value="Cytidine Deaminase, domain 2"/>
    <property type="match status" value="1"/>
</dbReference>
<dbReference type="AlphaFoldDB" id="A0A7L2Z9I9"/>